<sequence>MTAADDERAAAQPQPQPQAQPEPEWKRRRRLAEIFGDTMPETTSDERDPAEARKRDGDTWLKDQVPPHHGKI</sequence>
<keyword evidence="3" id="KW-1185">Reference proteome</keyword>
<name>A0ABP7XK34_9ACTN</name>
<reference evidence="3" key="1">
    <citation type="journal article" date="2019" name="Int. J. Syst. Evol. Microbiol.">
        <title>The Global Catalogue of Microorganisms (GCM) 10K type strain sequencing project: providing services to taxonomists for standard genome sequencing and annotation.</title>
        <authorList>
            <consortium name="The Broad Institute Genomics Platform"/>
            <consortium name="The Broad Institute Genome Sequencing Center for Infectious Disease"/>
            <person name="Wu L."/>
            <person name="Ma J."/>
        </authorList>
    </citation>
    <scope>NUCLEOTIDE SEQUENCE [LARGE SCALE GENOMIC DNA]</scope>
    <source>
        <strain evidence="3">JCM 16703</strain>
    </source>
</reference>
<feature type="compositionally biased region" description="Basic and acidic residues" evidence="1">
    <location>
        <begin position="44"/>
        <end position="61"/>
    </location>
</feature>
<dbReference type="EMBL" id="BAAAZH010000017">
    <property type="protein sequence ID" value="GAA4120740.1"/>
    <property type="molecule type" value="Genomic_DNA"/>
</dbReference>
<comment type="caution">
    <text evidence="2">The sequence shown here is derived from an EMBL/GenBank/DDBJ whole genome shotgun (WGS) entry which is preliminary data.</text>
</comment>
<evidence type="ECO:0000256" key="1">
    <source>
        <dbReference type="SAM" id="MobiDB-lite"/>
    </source>
</evidence>
<proteinExistence type="predicted"/>
<protein>
    <submittedName>
        <fullName evidence="2">Uncharacterized protein</fullName>
    </submittedName>
</protein>
<evidence type="ECO:0000313" key="2">
    <source>
        <dbReference type="EMBL" id="GAA4120740.1"/>
    </source>
</evidence>
<evidence type="ECO:0000313" key="3">
    <source>
        <dbReference type="Proteomes" id="UP001501495"/>
    </source>
</evidence>
<dbReference type="RefSeq" id="WP_344733707.1">
    <property type="nucleotide sequence ID" value="NZ_BAAAZH010000017.1"/>
</dbReference>
<accession>A0ABP7XK34</accession>
<organism evidence="2 3">
    <name type="scientific">Nocardioides fonticola</name>
    <dbReference type="NCBI Taxonomy" id="450363"/>
    <lineage>
        <taxon>Bacteria</taxon>
        <taxon>Bacillati</taxon>
        <taxon>Actinomycetota</taxon>
        <taxon>Actinomycetes</taxon>
        <taxon>Propionibacteriales</taxon>
        <taxon>Nocardioidaceae</taxon>
        <taxon>Nocardioides</taxon>
    </lineage>
</organism>
<dbReference type="Proteomes" id="UP001501495">
    <property type="component" value="Unassembled WGS sequence"/>
</dbReference>
<feature type="region of interest" description="Disordered" evidence="1">
    <location>
        <begin position="1"/>
        <end position="72"/>
    </location>
</feature>
<gene>
    <name evidence="2" type="ORF">GCM10022215_24690</name>
</gene>